<comment type="caution">
    <text evidence="1">The sequence shown here is derived from an EMBL/GenBank/DDBJ whole genome shotgun (WGS) entry which is preliminary data.</text>
</comment>
<evidence type="ECO:0000313" key="1">
    <source>
        <dbReference type="EMBL" id="TDU95982.1"/>
    </source>
</evidence>
<dbReference type="EMBL" id="SOCH01000006">
    <property type="protein sequence ID" value="TDU95982.1"/>
    <property type="molecule type" value="Genomic_DNA"/>
</dbReference>
<gene>
    <name evidence="1" type="ORF">JN03_0596</name>
</gene>
<name>A0A063YBD7_9BACT</name>
<protein>
    <submittedName>
        <fullName evidence="1">4-methyl-5(B-hydroxyethyl)-thiazole monophosphate biosynthesis</fullName>
    </submittedName>
</protein>
<evidence type="ECO:0000313" key="2">
    <source>
        <dbReference type="Proteomes" id="UP000294882"/>
    </source>
</evidence>
<dbReference type="Pfam" id="PF01965">
    <property type="entry name" value="DJ-1_PfpI"/>
    <property type="match status" value="1"/>
</dbReference>
<dbReference type="InterPro" id="IPR050325">
    <property type="entry name" value="Prot/Nucl_acid_deglycase"/>
</dbReference>
<dbReference type="CDD" id="cd03135">
    <property type="entry name" value="GATase1_DJ-1"/>
    <property type="match status" value="1"/>
</dbReference>
<sequence length="185" mass="20948">MKILVLVHNHFNDIELGTTLAILSKWPSISKITIYNPDSTIKQVVGQCNVLKLDVEHTFNFDEYDAIFIPGGKGAQTLRKDTKSIEIIKKFRANKQKYIFAICDAPNVLYENKIIDDNISYSSYPIDTPFLFGAKRTEALATVDGNIVTGRSPYATFEFAFKILETLFKNNLEEVAKYKKALKGE</sequence>
<dbReference type="RefSeq" id="WP_036440980.1">
    <property type="nucleotide sequence ID" value="NZ_JAQRAT010000011.1"/>
</dbReference>
<dbReference type="InterPro" id="IPR029062">
    <property type="entry name" value="Class_I_gatase-like"/>
</dbReference>
<dbReference type="InterPro" id="IPR002818">
    <property type="entry name" value="DJ-1/PfpI"/>
</dbReference>
<dbReference type="Proteomes" id="UP000294882">
    <property type="component" value="Unassembled WGS sequence"/>
</dbReference>
<dbReference type="PANTHER" id="PTHR48094:SF12">
    <property type="entry name" value="PARKINSON DISEASE PROTEIN 7 HOMOLOG"/>
    <property type="match status" value="1"/>
</dbReference>
<organism evidence="1 2">
    <name type="scientific">Metamycoplasma hyosynoviae</name>
    <dbReference type="NCBI Taxonomy" id="29559"/>
    <lineage>
        <taxon>Bacteria</taxon>
        <taxon>Bacillati</taxon>
        <taxon>Mycoplasmatota</taxon>
        <taxon>Mycoplasmoidales</taxon>
        <taxon>Metamycoplasmataceae</taxon>
        <taxon>Metamycoplasma</taxon>
    </lineage>
</organism>
<dbReference type="SUPFAM" id="SSF52317">
    <property type="entry name" value="Class I glutamine amidotransferase-like"/>
    <property type="match status" value="1"/>
</dbReference>
<accession>A0A063YBD7</accession>
<dbReference type="GO" id="GO:0005737">
    <property type="term" value="C:cytoplasm"/>
    <property type="evidence" value="ECO:0007669"/>
    <property type="project" value="TreeGrafter"/>
</dbReference>
<dbReference type="AlphaFoldDB" id="A0A063YBD7"/>
<dbReference type="PANTHER" id="PTHR48094">
    <property type="entry name" value="PROTEIN/NUCLEIC ACID DEGLYCASE DJ-1-RELATED"/>
    <property type="match status" value="1"/>
</dbReference>
<dbReference type="Gene3D" id="3.40.50.880">
    <property type="match status" value="1"/>
</dbReference>
<reference evidence="1 2" key="1">
    <citation type="submission" date="2019-03" db="EMBL/GenBank/DDBJ databases">
        <title>Genomic Encyclopedia of Archaeal and Bacterial Type Strains, Phase II (KMG-II): from individual species to whole genera.</title>
        <authorList>
            <person name="Goeker M."/>
        </authorList>
    </citation>
    <scope>NUCLEOTIDE SEQUENCE [LARGE SCALE GENOMIC DNA]</scope>
    <source>
        <strain evidence="1 2">ATCC 25591</strain>
    </source>
</reference>
<proteinExistence type="predicted"/>